<keyword evidence="1" id="KW-0472">Membrane</keyword>
<keyword evidence="1" id="KW-1133">Transmembrane helix</keyword>
<keyword evidence="1" id="KW-0812">Transmembrane</keyword>
<dbReference type="EMBL" id="CP148066">
    <property type="protein sequence ID" value="WXL28274.1"/>
    <property type="molecule type" value="Genomic_DNA"/>
</dbReference>
<evidence type="ECO:0000256" key="1">
    <source>
        <dbReference type="SAM" id="Phobius"/>
    </source>
</evidence>
<proteinExistence type="predicted"/>
<accession>A0ABZ2RMJ5</accession>
<feature type="transmembrane region" description="Helical" evidence="1">
    <location>
        <begin position="73"/>
        <end position="96"/>
    </location>
</feature>
<dbReference type="InterPro" id="IPR025325">
    <property type="entry name" value="DUF4231"/>
</dbReference>
<evidence type="ECO:0000313" key="3">
    <source>
        <dbReference type="Proteomes" id="UP001460679"/>
    </source>
</evidence>
<dbReference type="RefSeq" id="WP_205498148.1">
    <property type="nucleotide sequence ID" value="NZ_CP148066.1"/>
</dbReference>
<evidence type="ECO:0000313" key="2">
    <source>
        <dbReference type="EMBL" id="WXL28274.1"/>
    </source>
</evidence>
<dbReference type="Pfam" id="PF14015">
    <property type="entry name" value="DUF4231"/>
    <property type="match status" value="1"/>
</dbReference>
<dbReference type="Proteomes" id="UP001460679">
    <property type="component" value="Chromosome"/>
</dbReference>
<protein>
    <submittedName>
        <fullName evidence="2">DUF4231 domain-containing protein</fullName>
    </submittedName>
</protein>
<keyword evidence="3" id="KW-1185">Reference proteome</keyword>
<organism evidence="2 3">
    <name type="scientific">[Mycoplasma] gypis</name>
    <dbReference type="NCBI Taxonomy" id="92404"/>
    <lineage>
        <taxon>Bacteria</taxon>
        <taxon>Bacillati</taxon>
        <taxon>Mycoplasmatota</taxon>
        <taxon>Mycoplasmoidales</taxon>
        <taxon>Metamycoplasmataceae</taxon>
        <taxon>Metamycoplasma</taxon>
    </lineage>
</organism>
<feature type="transmembrane region" description="Helical" evidence="1">
    <location>
        <begin position="31"/>
        <end position="53"/>
    </location>
</feature>
<reference evidence="2" key="1">
    <citation type="submission" date="2024-03" db="EMBL/GenBank/DDBJ databases">
        <title>Complete genome sequence of Mycoplasma gypis type strain B1/T1.</title>
        <authorList>
            <person name="Spergser J."/>
        </authorList>
    </citation>
    <scope>NUCLEOTIDE SEQUENCE [LARGE SCALE GENOMIC DNA]</scope>
    <source>
        <strain evidence="2">B1/T1</strain>
    </source>
</reference>
<name>A0ABZ2RMJ5_9BACT</name>
<gene>
    <name evidence="2" type="ORF">WG616_02810</name>
</gene>
<sequence length="157" mass="18882">MSRNTPKLEEYKELNDFVQWYTSKMKRRINLWGFWFILLNVLILIITVVLSILGSIQLYYNFKAFGEDSWSKYLLITTGITAGTTFFTSIMSFFSLRKKIIKYRDRLDKINVELVLYNQRLGEYRHKKRDLNFYKNFCEICSLNYEGISYGTRDKQQ</sequence>